<dbReference type="AlphaFoldDB" id="A0A1I1SUV6"/>
<dbReference type="RefSeq" id="WP_096333369.1">
    <property type="nucleotide sequence ID" value="NZ_FOMX01000002.1"/>
</dbReference>
<keyword evidence="2" id="KW-1185">Reference proteome</keyword>
<dbReference type="EMBL" id="FOMX01000002">
    <property type="protein sequence ID" value="SFD50244.1"/>
    <property type="molecule type" value="Genomic_DNA"/>
</dbReference>
<dbReference type="Proteomes" id="UP000199400">
    <property type="component" value="Unassembled WGS sequence"/>
</dbReference>
<name>A0A1I1SUV6_9BACT</name>
<evidence type="ECO:0000313" key="1">
    <source>
        <dbReference type="EMBL" id="SFD50244.1"/>
    </source>
</evidence>
<gene>
    <name evidence="1" type="ORF">SAMN02745121_00291</name>
</gene>
<organism evidence="1 2">
    <name type="scientific">Nannocystis exedens</name>
    <dbReference type="NCBI Taxonomy" id="54"/>
    <lineage>
        <taxon>Bacteria</taxon>
        <taxon>Pseudomonadati</taxon>
        <taxon>Myxococcota</taxon>
        <taxon>Polyangia</taxon>
        <taxon>Nannocystales</taxon>
        <taxon>Nannocystaceae</taxon>
        <taxon>Nannocystis</taxon>
    </lineage>
</organism>
<sequence length="370" mass="38281">MSDERYYTVTAKFDPSVIASTDDPWVPPATAGQDPSDMRTRRLVTAEVGRFPPEVLGRKTRSGRSLVQVWTDGPVAQGDQYFVLGSNNPDESDPPNTIRGFATPLTTSALRAQVVMLGPADHLAIETRDTTTCYIAVLDLDEHQLLEWLADTQGAFPLTNQPPTQIDVGDAAQVGVMPEAARADHQHPLPAPPAPATAGGVTNDAGVSTFVSRADHRHRVNVEVQAGGVLQGARPRLNFIGAVSVADNGANERVDVTVADSAAITLQLANASVLPAAVAGVAPISGAIDFLSLIANANIAGGPLSVSLELAGGVLVPGSLVTLANGTAAFTPSGAVPPPTTVVQGDAIIARFTGTNSAAAVASVTVRFRR</sequence>
<evidence type="ECO:0000313" key="2">
    <source>
        <dbReference type="Proteomes" id="UP000199400"/>
    </source>
</evidence>
<proteinExistence type="predicted"/>
<reference evidence="2" key="1">
    <citation type="submission" date="2016-10" db="EMBL/GenBank/DDBJ databases">
        <authorList>
            <person name="Varghese N."/>
            <person name="Submissions S."/>
        </authorList>
    </citation>
    <scope>NUCLEOTIDE SEQUENCE [LARGE SCALE GENOMIC DNA]</scope>
    <source>
        <strain evidence="2">ATCC 25963</strain>
    </source>
</reference>
<accession>A0A1I1SUV6</accession>
<protein>
    <submittedName>
        <fullName evidence="1">Uncharacterized protein</fullName>
    </submittedName>
</protein>